<protein>
    <submittedName>
        <fullName evidence="3">WYL domain-containing protein</fullName>
    </submittedName>
</protein>
<accession>A0A9D9NBS1</accession>
<dbReference type="Pfam" id="PF25583">
    <property type="entry name" value="WCX"/>
    <property type="match status" value="1"/>
</dbReference>
<feature type="domain" description="WYL" evidence="1">
    <location>
        <begin position="120"/>
        <end position="187"/>
    </location>
</feature>
<evidence type="ECO:0000259" key="2">
    <source>
        <dbReference type="Pfam" id="PF25583"/>
    </source>
</evidence>
<dbReference type="AlphaFoldDB" id="A0A9D9NBS1"/>
<comment type="caution">
    <text evidence="3">The sequence shown here is derived from an EMBL/GenBank/DDBJ whole genome shotgun (WGS) entry which is preliminary data.</text>
</comment>
<name>A0A9D9NBS1_9BACT</name>
<organism evidence="3 4">
    <name type="scientific">Candidatus Cryptobacteroides faecipullorum</name>
    <dbReference type="NCBI Taxonomy" id="2840764"/>
    <lineage>
        <taxon>Bacteria</taxon>
        <taxon>Pseudomonadati</taxon>
        <taxon>Bacteroidota</taxon>
        <taxon>Bacteroidia</taxon>
        <taxon>Bacteroidales</taxon>
        <taxon>Candidatus Cryptobacteroides</taxon>
    </lineage>
</organism>
<dbReference type="Proteomes" id="UP000823660">
    <property type="component" value="Unassembled WGS sequence"/>
</dbReference>
<dbReference type="PANTHER" id="PTHR34580:SF9">
    <property type="entry name" value="SLL5097 PROTEIN"/>
    <property type="match status" value="1"/>
</dbReference>
<proteinExistence type="predicted"/>
<dbReference type="InterPro" id="IPR057727">
    <property type="entry name" value="WCX_dom"/>
</dbReference>
<dbReference type="InterPro" id="IPR026881">
    <property type="entry name" value="WYL_dom"/>
</dbReference>
<evidence type="ECO:0000259" key="1">
    <source>
        <dbReference type="Pfam" id="PF13280"/>
    </source>
</evidence>
<gene>
    <name evidence="3" type="ORF">IAB99_06770</name>
</gene>
<reference evidence="3" key="1">
    <citation type="submission" date="2020-10" db="EMBL/GenBank/DDBJ databases">
        <authorList>
            <person name="Gilroy R."/>
        </authorList>
    </citation>
    <scope>NUCLEOTIDE SEQUENCE</scope>
    <source>
        <strain evidence="3">B1-15692</strain>
    </source>
</reference>
<evidence type="ECO:0000313" key="3">
    <source>
        <dbReference type="EMBL" id="MBO8467449.1"/>
    </source>
</evidence>
<dbReference type="PANTHER" id="PTHR34580">
    <property type="match status" value="1"/>
</dbReference>
<reference evidence="3" key="2">
    <citation type="journal article" date="2021" name="PeerJ">
        <title>Extensive microbial diversity within the chicken gut microbiome revealed by metagenomics and culture.</title>
        <authorList>
            <person name="Gilroy R."/>
            <person name="Ravi A."/>
            <person name="Getino M."/>
            <person name="Pursley I."/>
            <person name="Horton D.L."/>
            <person name="Alikhan N.F."/>
            <person name="Baker D."/>
            <person name="Gharbi K."/>
            <person name="Hall N."/>
            <person name="Watson M."/>
            <person name="Adriaenssens E.M."/>
            <person name="Foster-Nyarko E."/>
            <person name="Jarju S."/>
            <person name="Secka A."/>
            <person name="Antonio M."/>
            <person name="Oren A."/>
            <person name="Chaudhuri R.R."/>
            <person name="La Ragione R."/>
            <person name="Hildebrand F."/>
            <person name="Pallen M.J."/>
        </authorList>
    </citation>
    <scope>NUCLEOTIDE SEQUENCE</scope>
    <source>
        <strain evidence="3">B1-15692</strain>
    </source>
</reference>
<dbReference type="EMBL" id="JADIMH010000038">
    <property type="protein sequence ID" value="MBO8467449.1"/>
    <property type="molecule type" value="Genomic_DNA"/>
</dbReference>
<evidence type="ECO:0000313" key="4">
    <source>
        <dbReference type="Proteomes" id="UP000823660"/>
    </source>
</evidence>
<sequence length="301" mass="35488">MAKDMFRRYIWLVDTIYRAGKITFEEISDKWQRSPLCDGKELPLRTFHNHRAAIEDMFDINILCDKRDGYKYYIENADDIEKGGVRSWLLNTFAVNNLINESHHIKHRILFESIPSGQNYLAPLIEAMRDGVAVEITYRNFWKEKEATFEVEPYCVKVFRQRWYLVARNIGFDALRIYSLDRILGLRQTDNRFSYPKDFDPEGYFYNSFGIIVDEDYPAQTVRIKAYGTKAKYIRSLPLHHSQNEVETGDGYAVFEYFLSPTYDFRQEILSHGNEVEVLAPENLKQSVLEIAKDIESFYSK</sequence>
<dbReference type="PROSITE" id="PS52050">
    <property type="entry name" value="WYL"/>
    <property type="match status" value="1"/>
</dbReference>
<feature type="domain" description="WCX" evidence="2">
    <location>
        <begin position="219"/>
        <end position="294"/>
    </location>
</feature>
<dbReference type="InterPro" id="IPR051534">
    <property type="entry name" value="CBASS_pafABC_assoc_protein"/>
</dbReference>
<dbReference type="Pfam" id="PF13280">
    <property type="entry name" value="WYL"/>
    <property type="match status" value="1"/>
</dbReference>